<proteinExistence type="predicted"/>
<comment type="caution">
    <text evidence="1">The sequence shown here is derived from an EMBL/GenBank/DDBJ whole genome shotgun (WGS) entry which is preliminary data.</text>
</comment>
<evidence type="ECO:0008006" key="2">
    <source>
        <dbReference type="Google" id="ProtNLM"/>
    </source>
</evidence>
<gene>
    <name evidence="1" type="ORF">S03H2_19245</name>
</gene>
<evidence type="ECO:0000313" key="1">
    <source>
        <dbReference type="EMBL" id="GAH44428.1"/>
    </source>
</evidence>
<protein>
    <recommendedName>
        <fullName evidence="2">HNH nuclease domain-containing protein</fullName>
    </recommendedName>
</protein>
<name>X1HGK5_9ZZZZ</name>
<accession>X1HGK5</accession>
<feature type="non-terminal residue" evidence="1">
    <location>
        <position position="133"/>
    </location>
</feature>
<sequence length="133" mass="15824">MSRQKFSQNIKLAIYKAYEGKSGYLKIPIQYLKMEIDHIIPERVLLNPRENEFEKWREKYDLEDGFDIHGLENLCPSTREFNLAKHDKGLYEKPNAYEKHIKMALIKAKELKPKIEELIKKNKKKLDLTNATF</sequence>
<reference evidence="1" key="1">
    <citation type="journal article" date="2014" name="Front. Microbiol.">
        <title>High frequency of phylogenetically diverse reductive dehalogenase-homologous genes in deep subseafloor sedimentary metagenomes.</title>
        <authorList>
            <person name="Kawai M."/>
            <person name="Futagami T."/>
            <person name="Toyoda A."/>
            <person name="Takaki Y."/>
            <person name="Nishi S."/>
            <person name="Hori S."/>
            <person name="Arai W."/>
            <person name="Tsubouchi T."/>
            <person name="Morono Y."/>
            <person name="Uchiyama I."/>
            <person name="Ito T."/>
            <person name="Fujiyama A."/>
            <person name="Inagaki F."/>
            <person name="Takami H."/>
        </authorList>
    </citation>
    <scope>NUCLEOTIDE SEQUENCE</scope>
    <source>
        <strain evidence="1">Expedition CK06-06</strain>
    </source>
</reference>
<dbReference type="AlphaFoldDB" id="X1HGK5"/>
<dbReference type="EMBL" id="BARU01010038">
    <property type="protein sequence ID" value="GAH44428.1"/>
    <property type="molecule type" value="Genomic_DNA"/>
</dbReference>
<organism evidence="1">
    <name type="scientific">marine sediment metagenome</name>
    <dbReference type="NCBI Taxonomy" id="412755"/>
    <lineage>
        <taxon>unclassified sequences</taxon>
        <taxon>metagenomes</taxon>
        <taxon>ecological metagenomes</taxon>
    </lineage>
</organism>